<sequence>MAGALSKFRMLRRAAGQAAPGQTPDAFPLVRRSTNLHDISLVERHLPEILGRALARSWIDRAFSTALLADPKALLAQHDIHLPETVSIDVEMTPTQRHRLVVYEQRPDGERRRMMYLQLVMMAGK</sequence>
<evidence type="ECO:0000313" key="1">
    <source>
        <dbReference type="EMBL" id="KGM87781.1"/>
    </source>
</evidence>
<reference evidence="1 2" key="1">
    <citation type="submission" date="2013-01" db="EMBL/GenBank/DDBJ databases">
        <authorList>
            <person name="Fiebig A."/>
            <person name="Goeker M."/>
            <person name="Klenk H.-P.P."/>
        </authorList>
    </citation>
    <scope>NUCLEOTIDE SEQUENCE [LARGE SCALE GENOMIC DNA]</scope>
    <source>
        <strain evidence="1 2">DSM 17069</strain>
    </source>
</reference>
<proteinExistence type="predicted"/>
<protein>
    <submittedName>
        <fullName evidence="1">Uncharacterized protein</fullName>
    </submittedName>
</protein>
<dbReference type="EMBL" id="AONH01000013">
    <property type="protein sequence ID" value="KGM87781.1"/>
    <property type="molecule type" value="Genomic_DNA"/>
</dbReference>
<accession>A0A0A0HLJ1</accession>
<dbReference type="GO" id="GO:0003824">
    <property type="term" value="F:catalytic activity"/>
    <property type="evidence" value="ECO:0007669"/>
    <property type="project" value="InterPro"/>
</dbReference>
<dbReference type="Gene3D" id="3.90.330.10">
    <property type="entry name" value="Nitrile hydratase alpha /Thiocyanate hydrolase gamma"/>
    <property type="match status" value="1"/>
</dbReference>
<dbReference type="AlphaFoldDB" id="A0A0A0HLJ1"/>
<comment type="caution">
    <text evidence="1">The sequence shown here is derived from an EMBL/GenBank/DDBJ whole genome shotgun (WGS) entry which is preliminary data.</text>
</comment>
<evidence type="ECO:0000313" key="2">
    <source>
        <dbReference type="Proteomes" id="UP000030021"/>
    </source>
</evidence>
<dbReference type="RefSeq" id="WP_102105956.1">
    <property type="nucleotide sequence ID" value="NZ_KN293980.1"/>
</dbReference>
<dbReference type="eggNOG" id="ENOG5032WBF">
    <property type="taxonomic scope" value="Bacteria"/>
</dbReference>
<dbReference type="InterPro" id="IPR036648">
    <property type="entry name" value="CN_Hdrase_a/SCN_Hdrase_g_sf"/>
</dbReference>
<dbReference type="Proteomes" id="UP000030021">
    <property type="component" value="Unassembled WGS sequence"/>
</dbReference>
<dbReference type="PATRIC" id="fig|1288298.3.peg.2530"/>
<gene>
    <name evidence="1" type="ORF">rosmuc_02518</name>
</gene>
<organism evidence="1 2">
    <name type="scientific">Roseovarius mucosus DSM 17069</name>
    <dbReference type="NCBI Taxonomy" id="1288298"/>
    <lineage>
        <taxon>Bacteria</taxon>
        <taxon>Pseudomonadati</taxon>
        <taxon>Pseudomonadota</taxon>
        <taxon>Alphaproteobacteria</taxon>
        <taxon>Rhodobacterales</taxon>
        <taxon>Roseobacteraceae</taxon>
        <taxon>Roseovarius</taxon>
    </lineage>
</organism>
<name>A0A0A0HLJ1_9RHOB</name>
<dbReference type="STRING" id="215743.ROSMUCSMR3_03203"/>
<dbReference type="HOGENOM" id="CLU_158650_0_0_5"/>
<dbReference type="OrthoDB" id="8479415at2"/>
<dbReference type="SUPFAM" id="SSF56209">
    <property type="entry name" value="Nitrile hydratase alpha chain"/>
    <property type="match status" value="1"/>
</dbReference>
<dbReference type="GO" id="GO:0046914">
    <property type="term" value="F:transition metal ion binding"/>
    <property type="evidence" value="ECO:0007669"/>
    <property type="project" value="InterPro"/>
</dbReference>